<dbReference type="GO" id="GO:0005737">
    <property type="term" value="C:cytoplasm"/>
    <property type="evidence" value="ECO:0007669"/>
    <property type="project" value="TreeGrafter"/>
</dbReference>
<feature type="non-terminal residue" evidence="4">
    <location>
        <position position="616"/>
    </location>
</feature>
<name>A0A816DQ84_9BILA</name>
<dbReference type="Proteomes" id="UP000663870">
    <property type="component" value="Unassembled WGS sequence"/>
</dbReference>
<gene>
    <name evidence="4" type="ORF">JXQ802_LOCUS53104</name>
    <name evidence="3" type="ORF">PYM288_LOCUS36733</name>
</gene>
<evidence type="ECO:0000313" key="4">
    <source>
        <dbReference type="EMBL" id="CAF1640431.1"/>
    </source>
</evidence>
<keyword evidence="1" id="KW-0547">Nucleotide-binding</keyword>
<dbReference type="PANTHER" id="PTHR16305">
    <property type="entry name" value="TESTICULAR SOLUBLE ADENYLYL CYCLASE"/>
    <property type="match status" value="1"/>
</dbReference>
<evidence type="ECO:0000256" key="1">
    <source>
        <dbReference type="ARBA" id="ARBA00022741"/>
    </source>
</evidence>
<accession>A0A816DQ84</accession>
<sequence>IPGFCEQILFDLLRKDKIYITQNIESYNEDLNLIEGDIDKLLINSSIKNSLFKTLFSRQKQIINNEQYKHERIFSRICLLRDPTTNDFITHCQQNFQNYIMCRIDRLSEGESLLVKIAAVIGNTFSRTFLCQLVDPHSKKLININSCILDMMQRTIIECAYQQQQQQIHKTHTIKCFCLQNPGNFPSQCRLMAFTHISIRDGIYNSLTDSLKRILIRNAIDYLEKHCTIVCLTCGPRNNNPYFVQKQDSLTRSIKISNQHAFVDIVKMVQEKRRNSYDAGGLDVQCTRRSQSPFFALVEDDFETKTDQSIRRESSDSNSTLISIYPYKNNVLETISSPIQIDIPQSSSSSISSKSNNIFNVFKLSKQQFISSSLLKTPLLKKIDRSIITNKSNENEIIVESKRKRKEDKSHCFRTFCRYIFCQFLSLHSNVPVDIDVNNQSTKTSIENSIPDTKIIPTSNNTSQKNEIIQQQQSSHWLKVRQSLIPSPNKILHTGPNDNELLAQPILSFELMNKILHDLNCLNQQIYRIRTFQNLYEQSHFFHIFQSYIQYKNLIEYVYETKKQQEENIIDLNKYLNEFTIYNDLRLCQCVDYVLTIYIKLVEYHTNLYNIYEKLI</sequence>
<dbReference type="EMBL" id="CAJNOH010007353">
    <property type="protein sequence ID" value="CAF1455672.1"/>
    <property type="molecule type" value="Genomic_DNA"/>
</dbReference>
<dbReference type="Proteomes" id="UP000663854">
    <property type="component" value="Unassembled WGS sequence"/>
</dbReference>
<evidence type="ECO:0000313" key="5">
    <source>
        <dbReference type="Proteomes" id="UP000663870"/>
    </source>
</evidence>
<keyword evidence="5" id="KW-1185">Reference proteome</keyword>
<protein>
    <submittedName>
        <fullName evidence="4">Uncharacterized protein</fullName>
    </submittedName>
</protein>
<dbReference type="AlphaFoldDB" id="A0A816DQ84"/>
<feature type="non-terminal residue" evidence="4">
    <location>
        <position position="1"/>
    </location>
</feature>
<organism evidence="4 5">
    <name type="scientific">Rotaria sordida</name>
    <dbReference type="NCBI Taxonomy" id="392033"/>
    <lineage>
        <taxon>Eukaryota</taxon>
        <taxon>Metazoa</taxon>
        <taxon>Spiralia</taxon>
        <taxon>Gnathifera</taxon>
        <taxon>Rotifera</taxon>
        <taxon>Eurotatoria</taxon>
        <taxon>Bdelloidea</taxon>
        <taxon>Philodinida</taxon>
        <taxon>Philodinidae</taxon>
        <taxon>Rotaria</taxon>
    </lineage>
</organism>
<dbReference type="EMBL" id="CAJNOL010009004">
    <property type="protein sequence ID" value="CAF1640431.1"/>
    <property type="molecule type" value="Genomic_DNA"/>
</dbReference>
<reference evidence="4" key="1">
    <citation type="submission" date="2021-02" db="EMBL/GenBank/DDBJ databases">
        <authorList>
            <person name="Nowell W R."/>
        </authorList>
    </citation>
    <scope>NUCLEOTIDE SEQUENCE</scope>
</reference>
<keyword evidence="2" id="KW-0067">ATP-binding</keyword>
<proteinExistence type="predicted"/>
<evidence type="ECO:0000313" key="3">
    <source>
        <dbReference type="EMBL" id="CAF1455672.1"/>
    </source>
</evidence>
<comment type="caution">
    <text evidence="4">The sequence shown here is derived from an EMBL/GenBank/DDBJ whole genome shotgun (WGS) entry which is preliminary data.</text>
</comment>
<dbReference type="PANTHER" id="PTHR16305:SF28">
    <property type="entry name" value="GUANYLATE CYCLASE DOMAIN-CONTAINING PROTEIN"/>
    <property type="match status" value="1"/>
</dbReference>
<dbReference type="GO" id="GO:0005524">
    <property type="term" value="F:ATP binding"/>
    <property type="evidence" value="ECO:0007669"/>
    <property type="project" value="UniProtKB-KW"/>
</dbReference>
<dbReference type="GO" id="GO:0004016">
    <property type="term" value="F:adenylate cyclase activity"/>
    <property type="evidence" value="ECO:0007669"/>
    <property type="project" value="TreeGrafter"/>
</dbReference>
<evidence type="ECO:0000256" key="2">
    <source>
        <dbReference type="ARBA" id="ARBA00022840"/>
    </source>
</evidence>